<proteinExistence type="predicted"/>
<evidence type="ECO:0000313" key="1">
    <source>
        <dbReference type="EMBL" id="CAK9220088.1"/>
    </source>
</evidence>
<dbReference type="Gene3D" id="1.10.510.10">
    <property type="entry name" value="Transferase(Phosphotransferase) domain 1"/>
    <property type="match status" value="1"/>
</dbReference>
<dbReference type="EMBL" id="OZ019895">
    <property type="protein sequence ID" value="CAK9220088.1"/>
    <property type="molecule type" value="Genomic_DNA"/>
</dbReference>
<protein>
    <recommendedName>
        <fullName evidence="3">Protein kinase domain-containing protein</fullName>
    </recommendedName>
</protein>
<sequence length="747" mass="82558">MCCGTLTTKGYSWGDDDPPPLTCTVVVLKGWRSKSMAASTSKAGEGQSVRNGGSLRKVASESLAQFSQHFVSSDAFFVEIQEWLQYNLENLPSESSKFCSPFQLDELRLLDYAIEGVPCQLLFRMPPMASPSAEADRYLAVEDFVHAGAQRLWEIFWAATTELKSMPLSASIMENINSGMEAAAIPGVALLKKDNRAQGGMPWEDVVTFVEVQENTTGALSQGDDTVPGLEIVGHALFHGFLMLSSRFLAERNQAVHQNIDIAYILCMDSQKGGVVRLKGDISKLETITEDVYVSAAEWFREHVEVAVSPVDQVWNRFGNANWGDLGALQLLLALFYSIEQCQGPPKKDVAEMAAEYSAQLQQRRLERDIDEGREAGDTSSLHNHSHGKEVEIEEEEVKISKHALVAHTMHLEPGTILWLEDAQWQQGFRIHKQLGSMQGSLYIGVSLNDMEKLLTVIVGAHPSQLEPCWEDMSTWYQVQRQTRVLNIMKQQGISSRFLPQIAGSGRVMHPGPCSKESPAGRCDHPWCGTPVLVTYPVGETLASAVEIEGWISADEALRCCHDCLSALRSTVSVGIQHGDINPEHMMRAAAADGEYYYVLTDWGHAVLEERDSPGISPKFSSTSALQEGRLCPASDAESLIYLLFFVCGGAIPEFDSMEAALHWRDRAWARRAIQQQLGEVSAVLKAFADYVDSLCTTPYPVDYDIWLRRLNRALPHGDPRRMNDLSFGGSDFATESSGTSAPSIDN</sequence>
<evidence type="ECO:0000313" key="2">
    <source>
        <dbReference type="Proteomes" id="UP001497512"/>
    </source>
</evidence>
<dbReference type="PANTHER" id="PTHR35118">
    <property type="entry name" value="KINASE FAMILY PROTEIN"/>
    <property type="match status" value="1"/>
</dbReference>
<dbReference type="SUPFAM" id="SSF56112">
    <property type="entry name" value="Protein kinase-like (PK-like)"/>
    <property type="match status" value="1"/>
</dbReference>
<reference evidence="1" key="1">
    <citation type="submission" date="2024-02" db="EMBL/GenBank/DDBJ databases">
        <authorList>
            <consortium name="ELIXIR-Norway"/>
            <consortium name="Elixir Norway"/>
        </authorList>
    </citation>
    <scope>NUCLEOTIDE SEQUENCE</scope>
</reference>
<dbReference type="Proteomes" id="UP001497512">
    <property type="component" value="Chromosome 3"/>
</dbReference>
<dbReference type="PANTHER" id="PTHR35118:SF3">
    <property type="entry name" value="PROTEIN KINASE SUPERFAMILY PROTEIN"/>
    <property type="match status" value="1"/>
</dbReference>
<gene>
    <name evidence="1" type="ORF">CSSPTR1EN2_LOCUS15157</name>
</gene>
<keyword evidence="2" id="KW-1185">Reference proteome</keyword>
<accession>A0ABP0UFA6</accession>
<dbReference type="InterPro" id="IPR011009">
    <property type="entry name" value="Kinase-like_dom_sf"/>
</dbReference>
<evidence type="ECO:0008006" key="3">
    <source>
        <dbReference type="Google" id="ProtNLM"/>
    </source>
</evidence>
<name>A0ABP0UFA6_9BRYO</name>
<organism evidence="1 2">
    <name type="scientific">Sphagnum troendelagicum</name>
    <dbReference type="NCBI Taxonomy" id="128251"/>
    <lineage>
        <taxon>Eukaryota</taxon>
        <taxon>Viridiplantae</taxon>
        <taxon>Streptophyta</taxon>
        <taxon>Embryophyta</taxon>
        <taxon>Bryophyta</taxon>
        <taxon>Sphagnophytina</taxon>
        <taxon>Sphagnopsida</taxon>
        <taxon>Sphagnales</taxon>
        <taxon>Sphagnaceae</taxon>
        <taxon>Sphagnum</taxon>
    </lineage>
</organism>